<dbReference type="GO" id="GO:0005737">
    <property type="term" value="C:cytoplasm"/>
    <property type="evidence" value="ECO:0007669"/>
    <property type="project" value="UniProtKB-SubCell"/>
</dbReference>
<gene>
    <name evidence="7" type="primary">tilS</name>
    <name evidence="10" type="ORF">HNR15_000425</name>
</gene>
<dbReference type="InterPro" id="IPR012094">
    <property type="entry name" value="tRNA_Ile_lys_synt"/>
</dbReference>
<feature type="domain" description="tRNA(Ile)-lysidine synthase substrate-binding" evidence="9">
    <location>
        <begin position="255"/>
        <end position="318"/>
    </location>
</feature>
<keyword evidence="3 7" id="KW-0819">tRNA processing</keyword>
<dbReference type="InterPro" id="IPR011063">
    <property type="entry name" value="TilS/TtcA_N"/>
</dbReference>
<evidence type="ECO:0000256" key="4">
    <source>
        <dbReference type="ARBA" id="ARBA00022741"/>
    </source>
</evidence>
<keyword evidence="4 7" id="KW-0547">Nucleotide-binding</keyword>
<reference evidence="10 11" key="1">
    <citation type="submission" date="2020-07" db="EMBL/GenBank/DDBJ databases">
        <title>Sequencing the genomes of 1000 actinobacteria strains.</title>
        <authorList>
            <person name="Klenk H.-P."/>
        </authorList>
    </citation>
    <scope>NUCLEOTIDE SEQUENCE [LARGE SCALE GENOMIC DNA]</scope>
    <source>
        <strain evidence="10 11">DSM 29531</strain>
    </source>
</reference>
<evidence type="ECO:0000256" key="5">
    <source>
        <dbReference type="ARBA" id="ARBA00022840"/>
    </source>
</evidence>
<name>A0A853D8F5_9MICO</name>
<comment type="catalytic activity">
    <reaction evidence="6 7">
        <text>cytidine(34) in tRNA(Ile2) + L-lysine + ATP = lysidine(34) in tRNA(Ile2) + AMP + diphosphate + H(+)</text>
        <dbReference type="Rhea" id="RHEA:43744"/>
        <dbReference type="Rhea" id="RHEA-COMP:10625"/>
        <dbReference type="Rhea" id="RHEA-COMP:10670"/>
        <dbReference type="ChEBI" id="CHEBI:15378"/>
        <dbReference type="ChEBI" id="CHEBI:30616"/>
        <dbReference type="ChEBI" id="CHEBI:32551"/>
        <dbReference type="ChEBI" id="CHEBI:33019"/>
        <dbReference type="ChEBI" id="CHEBI:82748"/>
        <dbReference type="ChEBI" id="CHEBI:83665"/>
        <dbReference type="ChEBI" id="CHEBI:456215"/>
        <dbReference type="EC" id="6.3.4.19"/>
    </reaction>
</comment>
<dbReference type="InterPro" id="IPR014729">
    <property type="entry name" value="Rossmann-like_a/b/a_fold"/>
</dbReference>
<evidence type="ECO:0000256" key="3">
    <source>
        <dbReference type="ARBA" id="ARBA00022694"/>
    </source>
</evidence>
<dbReference type="InterPro" id="IPR015262">
    <property type="entry name" value="tRNA_Ile_lys_synt_subst-bd"/>
</dbReference>
<evidence type="ECO:0000259" key="9">
    <source>
        <dbReference type="Pfam" id="PF09179"/>
    </source>
</evidence>
<dbReference type="EMBL" id="JACCFW010000001">
    <property type="protein sequence ID" value="NYJ73462.1"/>
    <property type="molecule type" value="Genomic_DNA"/>
</dbReference>
<organism evidence="10 11">
    <name type="scientific">Allobranchiibius huperziae</name>
    <dbReference type="NCBI Taxonomy" id="1874116"/>
    <lineage>
        <taxon>Bacteria</taxon>
        <taxon>Bacillati</taxon>
        <taxon>Actinomycetota</taxon>
        <taxon>Actinomycetes</taxon>
        <taxon>Micrococcales</taxon>
        <taxon>Dermacoccaceae</taxon>
        <taxon>Allobranchiibius</taxon>
    </lineage>
</organism>
<evidence type="ECO:0000256" key="1">
    <source>
        <dbReference type="ARBA" id="ARBA00022490"/>
    </source>
</evidence>
<dbReference type="PANTHER" id="PTHR43033">
    <property type="entry name" value="TRNA(ILE)-LYSIDINE SYNTHASE-RELATED"/>
    <property type="match status" value="1"/>
</dbReference>
<dbReference type="NCBIfam" id="TIGR02432">
    <property type="entry name" value="lysidine_TilS_N"/>
    <property type="match status" value="1"/>
</dbReference>
<dbReference type="SUPFAM" id="SSF82829">
    <property type="entry name" value="MesJ substrate recognition domain-like"/>
    <property type="match status" value="1"/>
</dbReference>
<protein>
    <recommendedName>
        <fullName evidence="7">tRNA(Ile)-lysidine synthase</fullName>
        <ecNumber evidence="7">6.3.4.19</ecNumber>
    </recommendedName>
    <alternativeName>
        <fullName evidence="7">tRNA(Ile)-2-lysyl-cytidine synthase</fullName>
    </alternativeName>
    <alternativeName>
        <fullName evidence="7">tRNA(Ile)-lysidine synthetase</fullName>
    </alternativeName>
</protein>
<feature type="binding site" evidence="7">
    <location>
        <begin position="33"/>
        <end position="38"/>
    </location>
    <ligand>
        <name>ATP</name>
        <dbReference type="ChEBI" id="CHEBI:30616"/>
    </ligand>
</feature>
<keyword evidence="1 7" id="KW-0963">Cytoplasm</keyword>
<accession>A0A853D8F5</accession>
<evidence type="ECO:0000313" key="11">
    <source>
        <dbReference type="Proteomes" id="UP000571817"/>
    </source>
</evidence>
<dbReference type="RefSeq" id="WP_179478742.1">
    <property type="nucleotide sequence ID" value="NZ_JACCFW010000001.1"/>
</dbReference>
<comment type="subcellular location">
    <subcellularLocation>
        <location evidence="7">Cytoplasm</location>
    </subcellularLocation>
</comment>
<dbReference type="EC" id="6.3.4.19" evidence="7"/>
<dbReference type="SUPFAM" id="SSF52402">
    <property type="entry name" value="Adenine nucleotide alpha hydrolases-like"/>
    <property type="match status" value="1"/>
</dbReference>
<comment type="domain">
    <text evidence="7">The N-terminal region contains the highly conserved SGGXDS motif, predicted to be a P-loop motif involved in ATP binding.</text>
</comment>
<evidence type="ECO:0000256" key="7">
    <source>
        <dbReference type="HAMAP-Rule" id="MF_01161"/>
    </source>
</evidence>
<dbReference type="Gene3D" id="3.40.50.620">
    <property type="entry name" value="HUPs"/>
    <property type="match status" value="1"/>
</dbReference>
<dbReference type="Gene3D" id="1.20.59.20">
    <property type="match status" value="1"/>
</dbReference>
<dbReference type="AlphaFoldDB" id="A0A853D8F5"/>
<keyword evidence="2 7" id="KW-0436">Ligase</keyword>
<dbReference type="HAMAP" id="MF_01161">
    <property type="entry name" value="tRNA_Ile_lys_synt"/>
    <property type="match status" value="1"/>
</dbReference>
<proteinExistence type="inferred from homology"/>
<dbReference type="Pfam" id="PF01171">
    <property type="entry name" value="ATP_bind_3"/>
    <property type="match status" value="1"/>
</dbReference>
<feature type="domain" description="tRNA(Ile)-lysidine/2-thiocytidine synthase N-terminal" evidence="8">
    <location>
        <begin position="28"/>
        <end position="206"/>
    </location>
</feature>
<comment type="caution">
    <text evidence="10">The sequence shown here is derived from an EMBL/GenBank/DDBJ whole genome shotgun (WGS) entry which is preliminary data.</text>
</comment>
<keyword evidence="5 7" id="KW-0067">ATP-binding</keyword>
<dbReference type="Pfam" id="PF09179">
    <property type="entry name" value="TilS"/>
    <property type="match status" value="1"/>
</dbReference>
<sequence>MPGPHPAVAATRLAVRRAVADAPAGSLVLVACSGGADSLSLAAAAAFELPKQGLRAGAVVVDHGLQAGSAQVARTAADHCHALGLDPVDVIRVEVTTADGDGPEAAARAARHAAFRAALLRHDATRLLLGHTRDDQAETVLLRLARGSGTRALAGMAADGPGPLRRPFLLSVGRAQTRAACAALDLPWWDDPHNEDPRFTRVRARRALQLLQDDLGPGLTDNLVRTATLARQDADHLDALAAVEAQALGESPWHVKDLESLPDALRTRVWRLLMARAGATAADVAAVHVASLDELVTRWRGQGAVDIPGGLRVARRERLIEVAPRPVE</sequence>
<dbReference type="Proteomes" id="UP000571817">
    <property type="component" value="Unassembled WGS sequence"/>
</dbReference>
<dbReference type="PANTHER" id="PTHR43033:SF1">
    <property type="entry name" value="TRNA(ILE)-LYSIDINE SYNTHASE-RELATED"/>
    <property type="match status" value="1"/>
</dbReference>
<dbReference type="GO" id="GO:0032267">
    <property type="term" value="F:tRNA(Ile)-lysidine synthase activity"/>
    <property type="evidence" value="ECO:0007669"/>
    <property type="project" value="UniProtKB-EC"/>
</dbReference>
<dbReference type="GO" id="GO:0005524">
    <property type="term" value="F:ATP binding"/>
    <property type="evidence" value="ECO:0007669"/>
    <property type="project" value="UniProtKB-UniRule"/>
</dbReference>
<comment type="similarity">
    <text evidence="7">Belongs to the tRNA(Ile)-lysidine synthase family.</text>
</comment>
<comment type="function">
    <text evidence="7">Ligates lysine onto the cytidine present at position 34 of the AUA codon-specific tRNA(Ile) that contains the anticodon CAU, in an ATP-dependent manner. Cytidine is converted to lysidine, thus changing the amino acid specificity of the tRNA from methionine to isoleucine.</text>
</comment>
<evidence type="ECO:0000256" key="2">
    <source>
        <dbReference type="ARBA" id="ARBA00022598"/>
    </source>
</evidence>
<evidence type="ECO:0000259" key="8">
    <source>
        <dbReference type="Pfam" id="PF01171"/>
    </source>
</evidence>
<dbReference type="InterPro" id="IPR012795">
    <property type="entry name" value="tRNA_Ile_lys_synt_N"/>
</dbReference>
<dbReference type="GO" id="GO:0006400">
    <property type="term" value="P:tRNA modification"/>
    <property type="evidence" value="ECO:0007669"/>
    <property type="project" value="UniProtKB-UniRule"/>
</dbReference>
<evidence type="ECO:0000313" key="10">
    <source>
        <dbReference type="EMBL" id="NYJ73462.1"/>
    </source>
</evidence>
<dbReference type="CDD" id="cd01992">
    <property type="entry name" value="TilS_N"/>
    <property type="match status" value="1"/>
</dbReference>
<keyword evidence="11" id="KW-1185">Reference proteome</keyword>
<evidence type="ECO:0000256" key="6">
    <source>
        <dbReference type="ARBA" id="ARBA00048539"/>
    </source>
</evidence>